<evidence type="ECO:0000313" key="3">
    <source>
        <dbReference type="Proteomes" id="UP000184550"/>
    </source>
</evidence>
<dbReference type="Proteomes" id="UP000184550">
    <property type="component" value="Unassembled WGS sequence"/>
</dbReference>
<accession>A0A7Z9BU75</accession>
<evidence type="ECO:0000313" key="2">
    <source>
        <dbReference type="EMBL" id="VXD22812.1"/>
    </source>
</evidence>
<keyword evidence="1" id="KW-1133">Transmembrane helix</keyword>
<evidence type="ECO:0000256" key="1">
    <source>
        <dbReference type="SAM" id="Phobius"/>
    </source>
</evidence>
<dbReference type="EMBL" id="CZCU02000153">
    <property type="protein sequence ID" value="VXD22812.1"/>
    <property type="molecule type" value="Genomic_DNA"/>
</dbReference>
<sequence length="191" mass="21293">MNFRGLLFIYMLRQTSLGALGLVVGGILTVVGFAAYFADNATLNLAGFFYGIPLLLGGLALKAAELKPIPLTQATSSEVLALREQQATETQNQVRQDVTRYRYGQEAHLSDVLERLGLSPNREERPSLQGIRETIIDGSYTLILQFYSPFMPLNTWQQKQDKITQFFGPGLKVEITQPQEEQIDVALIVEV</sequence>
<evidence type="ECO:0008006" key="4">
    <source>
        <dbReference type="Google" id="ProtNLM"/>
    </source>
</evidence>
<keyword evidence="1" id="KW-0812">Transmembrane</keyword>
<reference evidence="2" key="1">
    <citation type="submission" date="2019-10" db="EMBL/GenBank/DDBJ databases">
        <authorList>
            <consortium name="Genoscope - CEA"/>
            <person name="William W."/>
        </authorList>
    </citation>
    <scope>NUCLEOTIDE SEQUENCE [LARGE SCALE GENOMIC DNA]</scope>
    <source>
        <strain evidence="2">BBR_PRJEB10992</strain>
    </source>
</reference>
<dbReference type="PANTHER" id="PTHR35551">
    <property type="match status" value="1"/>
</dbReference>
<comment type="caution">
    <text evidence="2">The sequence shown here is derived from an EMBL/GenBank/DDBJ whole genome shotgun (WGS) entry which is preliminary data.</text>
</comment>
<protein>
    <recommendedName>
        <fullName evidence="4">Thylakoid membrane protein</fullName>
    </recommendedName>
</protein>
<keyword evidence="1" id="KW-0472">Membrane</keyword>
<organism evidence="2 3">
    <name type="scientific">Planktothrix serta PCC 8927</name>
    <dbReference type="NCBI Taxonomy" id="671068"/>
    <lineage>
        <taxon>Bacteria</taxon>
        <taxon>Bacillati</taxon>
        <taxon>Cyanobacteriota</taxon>
        <taxon>Cyanophyceae</taxon>
        <taxon>Oscillatoriophycideae</taxon>
        <taxon>Oscillatoriales</taxon>
        <taxon>Microcoleaceae</taxon>
        <taxon>Planktothrix</taxon>
    </lineage>
</organism>
<dbReference type="Pfam" id="PF11016">
    <property type="entry name" value="DUF2854"/>
    <property type="match status" value="1"/>
</dbReference>
<feature type="transmembrane region" description="Helical" evidence="1">
    <location>
        <begin position="16"/>
        <end position="37"/>
    </location>
</feature>
<name>A0A7Z9BU75_9CYAN</name>
<feature type="transmembrane region" description="Helical" evidence="1">
    <location>
        <begin position="43"/>
        <end position="61"/>
    </location>
</feature>
<proteinExistence type="predicted"/>
<dbReference type="InterPro" id="IPR021275">
    <property type="entry name" value="DUF2854"/>
</dbReference>
<dbReference type="AlphaFoldDB" id="A0A7Z9BU75"/>
<gene>
    <name evidence="2" type="ORF">PL8927_760114</name>
</gene>
<dbReference type="PANTHER" id="PTHR35551:SF1">
    <property type="entry name" value="ACCLIMATION OF PHOTOSYNTHESIS TO ENVIRONMENT"/>
    <property type="match status" value="1"/>
</dbReference>
<keyword evidence="3" id="KW-1185">Reference proteome</keyword>